<proteinExistence type="predicted"/>
<dbReference type="KEGG" id="rfq:117031031"/>
<dbReference type="OrthoDB" id="10071013at2759"/>
<keyword evidence="3" id="KW-0732">Signal</keyword>
<feature type="compositionally biased region" description="Polar residues" evidence="1">
    <location>
        <begin position="206"/>
        <end position="236"/>
    </location>
</feature>
<protein>
    <submittedName>
        <fullName evidence="4 5">Uncharacterized protein</fullName>
    </submittedName>
</protein>
<evidence type="ECO:0000256" key="2">
    <source>
        <dbReference type="SAM" id="Phobius"/>
    </source>
</evidence>
<keyword evidence="2" id="KW-0812">Transmembrane</keyword>
<dbReference type="GeneID" id="117031031"/>
<name>A0A671GAF9_RHIFE</name>
<evidence type="ECO:0000313" key="7">
    <source>
        <dbReference type="Proteomes" id="UP000585614"/>
    </source>
</evidence>
<dbReference type="GeneTree" id="ENSGT00940000153377"/>
<feature type="compositionally biased region" description="Low complexity" evidence="1">
    <location>
        <begin position="65"/>
        <end position="76"/>
    </location>
</feature>
<reference evidence="5" key="5">
    <citation type="submission" date="2025-05" db="UniProtKB">
        <authorList>
            <consortium name="Ensembl"/>
        </authorList>
    </citation>
    <scope>IDENTIFICATION</scope>
</reference>
<reference evidence="5 6" key="2">
    <citation type="journal article" date="2018" name="Annu Rev Anim Biosci">
        <title>Bat Biology, Genomes, and the Bat1K Project: To Generate Chromosome-Level Genomes for All Living Bat Species.</title>
        <authorList>
            <person name="Teeling E.C."/>
            <person name="Vernes S.C."/>
            <person name="Davalos L.M."/>
            <person name="Ray D.A."/>
            <person name="Gilbert M.T.P."/>
            <person name="Myers E."/>
        </authorList>
    </citation>
    <scope>NUCLEOTIDE SEQUENCE</scope>
</reference>
<feature type="signal peptide" evidence="3">
    <location>
        <begin position="1"/>
        <end position="36"/>
    </location>
</feature>
<dbReference type="AlphaFoldDB" id="A0A671GAF9"/>
<dbReference type="RefSeq" id="XP_032977207.1">
    <property type="nucleotide sequence ID" value="XM_033121316.1"/>
</dbReference>
<feature type="compositionally biased region" description="Basic and acidic residues" evidence="1">
    <location>
        <begin position="50"/>
        <end position="64"/>
    </location>
</feature>
<feature type="compositionally biased region" description="Pro residues" evidence="1">
    <location>
        <begin position="121"/>
        <end position="134"/>
    </location>
</feature>
<feature type="transmembrane region" description="Helical" evidence="2">
    <location>
        <begin position="354"/>
        <end position="374"/>
    </location>
</feature>
<feature type="region of interest" description="Disordered" evidence="1">
    <location>
        <begin position="50"/>
        <end position="327"/>
    </location>
</feature>
<reference evidence="5 6" key="1">
    <citation type="journal article" date="2015" name="Annu Rev Anim Biosci">
        <title>The Genome 10K Project: a way forward.</title>
        <authorList>
            <person name="Koepfli K.P."/>
            <person name="Paten B."/>
            <person name="O'Brien S.J."/>
            <person name="Koepfli K.P."/>
            <person name="Paten B."/>
            <person name="Antunes A."/>
            <person name="Belov K."/>
            <person name="Bustamante C."/>
            <person name="Castoe T.A."/>
            <person name="Clawson H."/>
            <person name="Crawford A.J."/>
            <person name="Diekhans M."/>
            <person name="Distel D."/>
            <person name="Durbin R."/>
            <person name="Earl D."/>
            <person name="Fujita M.K."/>
            <person name="Gamble T."/>
            <person name="Georges A."/>
            <person name="Gemmell N."/>
            <person name="Gilbert M.T."/>
            <person name="Graves J.M."/>
            <person name="Green R.E."/>
            <person name="Hickey G."/>
            <person name="Jarvis E.D."/>
            <person name="Johnson W."/>
            <person name="Komissarov A."/>
            <person name="Korf I."/>
            <person name="Kuhn R."/>
            <person name="Larkin D.M."/>
            <person name="Lewin H."/>
            <person name="Lopez J.V."/>
            <person name="Ma J."/>
            <person name="Marques-Bonet T."/>
            <person name="Miller W."/>
            <person name="Murphy R."/>
            <person name="Pevzner P."/>
            <person name="Shapiro B."/>
            <person name="Steiner C."/>
            <person name="Tamazian G."/>
            <person name="Venkatesh B."/>
            <person name="Wang J."/>
            <person name="Wayne R."/>
            <person name="Wiley E."/>
            <person name="Yang H."/>
            <person name="Zhang G."/>
            <person name="Haussler D."/>
            <person name="Ryder O."/>
            <person name="O'Brien S.J."/>
        </authorList>
    </citation>
    <scope>NUCLEOTIDE SEQUENCE</scope>
</reference>
<dbReference type="PANTHER" id="PTHR16021:SF9">
    <property type="entry name" value="CHROMOSOME 11 OPEN READING FRAME 24"/>
    <property type="match status" value="1"/>
</dbReference>
<feature type="compositionally biased region" description="Low complexity" evidence="1">
    <location>
        <begin position="237"/>
        <end position="252"/>
    </location>
</feature>
<feature type="compositionally biased region" description="Polar residues" evidence="1">
    <location>
        <begin position="288"/>
        <end position="320"/>
    </location>
</feature>
<dbReference type="GO" id="GO:0005794">
    <property type="term" value="C:Golgi apparatus"/>
    <property type="evidence" value="ECO:0007669"/>
    <property type="project" value="TreeGrafter"/>
</dbReference>
<dbReference type="Proteomes" id="UP000472240">
    <property type="component" value="Chromosome 11"/>
</dbReference>
<accession>A0A671GAF9</accession>
<organism evidence="5 6">
    <name type="scientific">Rhinolophus ferrumequinum</name>
    <name type="common">Greater horseshoe bat</name>
    <dbReference type="NCBI Taxonomy" id="59479"/>
    <lineage>
        <taxon>Eukaryota</taxon>
        <taxon>Metazoa</taxon>
        <taxon>Chordata</taxon>
        <taxon>Craniata</taxon>
        <taxon>Vertebrata</taxon>
        <taxon>Euteleostomi</taxon>
        <taxon>Mammalia</taxon>
        <taxon>Eutheria</taxon>
        <taxon>Laurasiatheria</taxon>
        <taxon>Chiroptera</taxon>
        <taxon>Yinpterochiroptera</taxon>
        <taxon>Rhinolophoidea</taxon>
        <taxon>Rhinolophidae</taxon>
        <taxon>Rhinolophinae</taxon>
        <taxon>Rhinolophus</taxon>
    </lineage>
</organism>
<evidence type="ECO:0000256" key="3">
    <source>
        <dbReference type="SAM" id="SignalP"/>
    </source>
</evidence>
<feature type="chain" id="PRO_5044626923" evidence="3">
    <location>
        <begin position="37"/>
        <end position="401"/>
    </location>
</feature>
<feature type="compositionally biased region" description="Low complexity" evidence="1">
    <location>
        <begin position="271"/>
        <end position="283"/>
    </location>
</feature>
<feature type="compositionally biased region" description="Polar residues" evidence="1">
    <location>
        <begin position="137"/>
        <end position="153"/>
    </location>
</feature>
<evidence type="ECO:0000256" key="1">
    <source>
        <dbReference type="SAM" id="MobiDB-lite"/>
    </source>
</evidence>
<dbReference type="Proteomes" id="UP000585614">
    <property type="component" value="Unassembled WGS sequence"/>
</dbReference>
<gene>
    <name evidence="5" type="primary">C11H11orf24</name>
    <name evidence="4" type="ORF">mRhiFer1_001666</name>
</gene>
<reference evidence="4 7" key="4">
    <citation type="journal article" date="2020" name="Nature">
        <title>Six reference-quality genomes reveal evolution of bat adaptations.</title>
        <authorList>
            <person name="Jebb D."/>
            <person name="Huang Z."/>
            <person name="Pippel M."/>
            <person name="Hughes G.M."/>
            <person name="Lavrichenko K."/>
            <person name="Devanna P."/>
            <person name="Winkler S."/>
            <person name="Jermiin L.S."/>
            <person name="Skirmuntt E.C."/>
            <person name="Katzourakis A."/>
            <person name="Burkitt-Gray L."/>
            <person name="Ray D.A."/>
            <person name="Sullivan K.A.M."/>
            <person name="Roscito J.G."/>
            <person name="Kirilenko B.M."/>
            <person name="Davalos L.M."/>
            <person name="Corthals A.P."/>
            <person name="Power M.L."/>
            <person name="Jones G."/>
            <person name="Ransome R.D."/>
            <person name="Dechmann D.K.N."/>
            <person name="Locatelli A.G."/>
            <person name="Puechmaille S.J."/>
            <person name="Fedrigo O."/>
            <person name="Jarvis E.D."/>
            <person name="Hiller M."/>
            <person name="Vernes S.C."/>
            <person name="Myers E.W."/>
            <person name="Teeling E.C."/>
        </authorList>
    </citation>
    <scope>NUCLEOTIDE SEQUENCE [LARGE SCALE GENOMIC DNA]</scope>
    <source>
        <strain evidence="4">MRhiFer1</strain>
        <tissue evidence="4">Lung</tissue>
    </source>
</reference>
<feature type="compositionally biased region" description="Polar residues" evidence="1">
    <location>
        <begin position="98"/>
        <end position="109"/>
    </location>
</feature>
<keyword evidence="2" id="KW-0472">Membrane</keyword>
<keyword evidence="6" id="KW-1185">Reference proteome</keyword>
<reference evidence="5 6" key="3">
    <citation type="submission" date="2018-12" db="EMBL/GenBank/DDBJ databases">
        <title>G10K-VGP greater horseshoe bat female genome, primary haplotype.</title>
        <authorList>
            <person name="Teeling E."/>
            <person name="Myers G."/>
            <person name="Vernes S."/>
            <person name="Pippel M."/>
            <person name="Winkler S."/>
            <person name="Fedrigo O."/>
            <person name="Rhie A."/>
            <person name="Koren S."/>
            <person name="Phillippy A."/>
            <person name="Lewin H."/>
            <person name="Damas J."/>
            <person name="Howe K."/>
            <person name="Mountcastle J."/>
            <person name="Jarvis E.D."/>
        </authorList>
    </citation>
    <scope>NUCLEOTIDE SEQUENCE [LARGE SCALE GENOMIC DNA]</scope>
</reference>
<dbReference type="CTD" id="120917548"/>
<evidence type="ECO:0000313" key="5">
    <source>
        <dbReference type="Ensembl" id="ENSRFEP00010032072.1"/>
    </source>
</evidence>
<sequence>MGASGTAQPCSWLTRKMWTALVLICISSLYFSESRSASLDPRQIRDNLVKKNVSEETTKNDSSKTSENTTTTTPSPVTLAKRTSVGDNSSLAIPAGTTHRTNVDTSAVVTNLPDRTASGMPMPPAPTPGQPPRSPTAALSTPGTQAPSGSTLTKAAPRVTQATSTKLAAATTGKASSPTGTQSPSTHTPSHSTASPAPPTAPRAFESTQGLTTQTRPVADTASSSKAPLVNTTLEPSSPSVASMSTTVVTTTKAQAQGPAATTVPAPVLHTSPTPATSPTTRPSPTPHSQGPTGSGTPQTPEQATDGTASTRPTAESSGDSRMPITDSCQLSTQGQYLVVTTKPLALSPNRSSLLAVLLLGVTLFFTVLVLFALQAYESYKKKDYTQVDYLINGMYADSEM</sequence>
<evidence type="ECO:0000313" key="6">
    <source>
        <dbReference type="Proteomes" id="UP000472240"/>
    </source>
</evidence>
<dbReference type="InterPro" id="IPR041056">
    <property type="entry name" value="DUF5585"/>
</dbReference>
<dbReference type="InterPro" id="IPR052660">
    <property type="entry name" value="Erythrocyte_Invasion_ImmMod"/>
</dbReference>
<keyword evidence="2" id="KW-1133">Transmembrane helix</keyword>
<dbReference type="Pfam" id="PF17823">
    <property type="entry name" value="DUF5585"/>
    <property type="match status" value="1"/>
</dbReference>
<dbReference type="Ensembl" id="ENSRFET00010034760.1">
    <property type="protein sequence ID" value="ENSRFEP00010032072.1"/>
    <property type="gene ID" value="ENSRFEG00010021193.1"/>
</dbReference>
<dbReference type="OMA" id="PEMEAMS"/>
<dbReference type="PANTHER" id="PTHR16021">
    <property type="entry name" value="MANSC DOMAIN CONTAINING PROTEIN 1"/>
    <property type="match status" value="1"/>
</dbReference>
<dbReference type="EMBL" id="JACAGC010000011">
    <property type="protein sequence ID" value="KAF6332596.1"/>
    <property type="molecule type" value="Genomic_DNA"/>
</dbReference>
<feature type="compositionally biased region" description="Low complexity" evidence="1">
    <location>
        <begin position="175"/>
        <end position="195"/>
    </location>
</feature>
<evidence type="ECO:0000313" key="4">
    <source>
        <dbReference type="EMBL" id="KAF6332596.1"/>
    </source>
</evidence>